<name>A0AAU9KD29_9CILI</name>
<evidence type="ECO:0000313" key="2">
    <source>
        <dbReference type="Proteomes" id="UP001162131"/>
    </source>
</evidence>
<dbReference type="AlphaFoldDB" id="A0AAU9KD29"/>
<evidence type="ECO:0008006" key="3">
    <source>
        <dbReference type="Google" id="ProtNLM"/>
    </source>
</evidence>
<evidence type="ECO:0000313" key="1">
    <source>
        <dbReference type="EMBL" id="CAG9336192.1"/>
    </source>
</evidence>
<dbReference type="EMBL" id="CAJZBQ010000064">
    <property type="protein sequence ID" value="CAG9336192.1"/>
    <property type="molecule type" value="Genomic_DNA"/>
</dbReference>
<protein>
    <recommendedName>
        <fullName evidence="3">Cyclin-dependent kinase inhibitor</fullName>
    </recommendedName>
</protein>
<dbReference type="Proteomes" id="UP001162131">
    <property type="component" value="Unassembled WGS sequence"/>
</dbReference>
<accession>A0AAU9KD29</accession>
<keyword evidence="2" id="KW-1185">Reference proteome</keyword>
<organism evidence="1 2">
    <name type="scientific">Blepharisma stoltei</name>
    <dbReference type="NCBI Taxonomy" id="1481888"/>
    <lineage>
        <taxon>Eukaryota</taxon>
        <taxon>Sar</taxon>
        <taxon>Alveolata</taxon>
        <taxon>Ciliophora</taxon>
        <taxon>Postciliodesmatophora</taxon>
        <taxon>Heterotrichea</taxon>
        <taxon>Heterotrichida</taxon>
        <taxon>Blepharismidae</taxon>
        <taxon>Blepharisma</taxon>
    </lineage>
</organism>
<sequence length="123" mass="14078">MNLFEDNSTDYEQDITEWICEIHENLNKIASEKSNYYGFNFELDCVKDDSSSIFQWEESTDLYRASKEKLSISRLSQARSSMSTLTSLDAELAEEIPSILGLEKIISLDSDIQEKLGAVKKNH</sequence>
<proteinExistence type="predicted"/>
<comment type="caution">
    <text evidence="1">The sequence shown here is derived from an EMBL/GenBank/DDBJ whole genome shotgun (WGS) entry which is preliminary data.</text>
</comment>
<reference evidence="1" key="1">
    <citation type="submission" date="2021-09" db="EMBL/GenBank/DDBJ databases">
        <authorList>
            <consortium name="AG Swart"/>
            <person name="Singh M."/>
            <person name="Singh A."/>
            <person name="Seah K."/>
            <person name="Emmerich C."/>
        </authorList>
    </citation>
    <scope>NUCLEOTIDE SEQUENCE</scope>
    <source>
        <strain evidence="1">ATCC30299</strain>
    </source>
</reference>
<gene>
    <name evidence="1" type="ORF">BSTOLATCC_MIC66073</name>
</gene>